<reference evidence="1 2" key="1">
    <citation type="journal article" date="2021" name="Hortic Res">
        <title>The domestication of Cucurbita argyrosperma as revealed by the genome of its wild relative.</title>
        <authorList>
            <person name="Barrera-Redondo J."/>
            <person name="Sanchez-de la Vega G."/>
            <person name="Aguirre-Liguori J.A."/>
            <person name="Castellanos-Morales G."/>
            <person name="Gutierrez-Guerrero Y.T."/>
            <person name="Aguirre-Dugua X."/>
            <person name="Aguirre-Planter E."/>
            <person name="Tenaillon M.I."/>
            <person name="Lira-Saade R."/>
            <person name="Eguiarte L.E."/>
        </authorList>
    </citation>
    <scope>NUCLEOTIDE SEQUENCE [LARGE SCALE GENOMIC DNA]</scope>
    <source>
        <strain evidence="1">JBR-2021</strain>
    </source>
</reference>
<dbReference type="Proteomes" id="UP000685013">
    <property type="component" value="Chromosome 9"/>
</dbReference>
<evidence type="ECO:0000313" key="2">
    <source>
        <dbReference type="Proteomes" id="UP000685013"/>
    </source>
</evidence>
<gene>
    <name evidence="1" type="ORF">SDJN03_14039</name>
</gene>
<protein>
    <submittedName>
        <fullName evidence="1">Uncharacterized protein</fullName>
    </submittedName>
</protein>
<organism evidence="1 2">
    <name type="scientific">Cucurbita argyrosperma subsp. sororia</name>
    <dbReference type="NCBI Taxonomy" id="37648"/>
    <lineage>
        <taxon>Eukaryota</taxon>
        <taxon>Viridiplantae</taxon>
        <taxon>Streptophyta</taxon>
        <taxon>Embryophyta</taxon>
        <taxon>Tracheophyta</taxon>
        <taxon>Spermatophyta</taxon>
        <taxon>Magnoliopsida</taxon>
        <taxon>eudicotyledons</taxon>
        <taxon>Gunneridae</taxon>
        <taxon>Pentapetalae</taxon>
        <taxon>rosids</taxon>
        <taxon>fabids</taxon>
        <taxon>Cucurbitales</taxon>
        <taxon>Cucurbitaceae</taxon>
        <taxon>Cucurbiteae</taxon>
        <taxon>Cucurbita</taxon>
    </lineage>
</organism>
<comment type="caution">
    <text evidence="1">The sequence shown here is derived from an EMBL/GenBank/DDBJ whole genome shotgun (WGS) entry which is preliminary data.</text>
</comment>
<accession>A0AAV6N5I4</accession>
<evidence type="ECO:0000313" key="1">
    <source>
        <dbReference type="EMBL" id="KAG6591693.1"/>
    </source>
</evidence>
<proteinExistence type="predicted"/>
<name>A0AAV6N5I4_9ROSI</name>
<keyword evidence="2" id="KW-1185">Reference proteome</keyword>
<sequence length="83" mass="9244">MHETSAATTQPPIKEALGELTERVERITCLDLVLEVEDSWLILLHSHLLGSKLLRSSLAVGYYPITVNQGLKDSKPSNMIWKG</sequence>
<dbReference type="AlphaFoldDB" id="A0AAV6N5I4"/>
<feature type="non-terminal residue" evidence="1">
    <location>
        <position position="1"/>
    </location>
</feature>
<dbReference type="EMBL" id="JAGKQH010000009">
    <property type="protein sequence ID" value="KAG6591693.1"/>
    <property type="molecule type" value="Genomic_DNA"/>
</dbReference>